<dbReference type="VEuPathDB" id="FungiDB:SAPIO_CDS7940"/>
<dbReference type="Proteomes" id="UP000028545">
    <property type="component" value="Unassembled WGS sequence"/>
</dbReference>
<protein>
    <recommendedName>
        <fullName evidence="4">HNH nuclease domain-containing protein</fullName>
    </recommendedName>
</protein>
<feature type="region of interest" description="Disordered" evidence="1">
    <location>
        <begin position="366"/>
        <end position="392"/>
    </location>
</feature>
<gene>
    <name evidence="2" type="ORF">SAPIO_CDS7940</name>
</gene>
<evidence type="ECO:0000256" key="1">
    <source>
        <dbReference type="SAM" id="MobiDB-lite"/>
    </source>
</evidence>
<evidence type="ECO:0000313" key="2">
    <source>
        <dbReference type="EMBL" id="KEZ40877.1"/>
    </source>
</evidence>
<dbReference type="GeneID" id="27727012"/>
<name>A0A084G0L5_PSEDA</name>
<dbReference type="AlphaFoldDB" id="A0A084G0L5"/>
<evidence type="ECO:0000313" key="3">
    <source>
        <dbReference type="Proteomes" id="UP000028545"/>
    </source>
</evidence>
<keyword evidence="3" id="KW-1185">Reference proteome</keyword>
<reference evidence="2 3" key="1">
    <citation type="journal article" date="2014" name="Genome Announc.">
        <title>Draft genome sequence of the pathogenic fungus Scedosporium apiospermum.</title>
        <authorList>
            <person name="Vandeputte P."/>
            <person name="Ghamrawi S."/>
            <person name="Rechenmann M."/>
            <person name="Iltis A."/>
            <person name="Giraud S."/>
            <person name="Fleury M."/>
            <person name="Thornton C."/>
            <person name="Delhaes L."/>
            <person name="Meyer W."/>
            <person name="Papon N."/>
            <person name="Bouchara J.P."/>
        </authorList>
    </citation>
    <scope>NUCLEOTIDE SEQUENCE [LARGE SCALE GENOMIC DNA]</scope>
    <source>
        <strain evidence="2 3">IHEM 14462</strain>
    </source>
</reference>
<sequence length="392" mass="44102">MVCLCPCMRIPSHMKSRQLHQEGDEFLTANETTLSEQGIRFHQAKPVFNQPAEIDQGLNLLPDLEERLHLARRAQISIRSQHTKEYDVKDYAFNLVQLSSFVFSDLGFLRLISRTEGYFQYRRLTSTEALLAIFAKTLASAKGTERGSSHPETCHIWPFSANNNVDNFTNTQEVLSRSLGLLSPSLFSGLTQLLAPDTDELGSSDKAWNMIALSPELQSYWSKAYFGLKWIGADNPTSNDNDIATFKVEWHWLPRDAVGALERRLGKLKRTNHCSLPEIDLKSEKVVNLVCNALKEAWTPPSSTFPELARTKYASSSRPVETGHIISLRVKRSDLDKTEILIKTQWLAVQMAALSGAGEIADELIRKPPRPMDGPPIPLFPSLRPREAADEE</sequence>
<dbReference type="HOGENOM" id="CLU_704294_0_0_1"/>
<dbReference type="OrthoDB" id="5416097at2759"/>
<accession>A0A084G0L5</accession>
<comment type="caution">
    <text evidence="2">The sequence shown here is derived from an EMBL/GenBank/DDBJ whole genome shotgun (WGS) entry which is preliminary data.</text>
</comment>
<dbReference type="RefSeq" id="XP_016640676.1">
    <property type="nucleotide sequence ID" value="XM_016789696.1"/>
</dbReference>
<dbReference type="EMBL" id="JOWA01000113">
    <property type="protein sequence ID" value="KEZ40877.1"/>
    <property type="molecule type" value="Genomic_DNA"/>
</dbReference>
<dbReference type="KEGG" id="sapo:SAPIO_CDS7940"/>
<evidence type="ECO:0008006" key="4">
    <source>
        <dbReference type="Google" id="ProtNLM"/>
    </source>
</evidence>
<organism evidence="2 3">
    <name type="scientific">Pseudallescheria apiosperma</name>
    <name type="common">Scedosporium apiospermum</name>
    <dbReference type="NCBI Taxonomy" id="563466"/>
    <lineage>
        <taxon>Eukaryota</taxon>
        <taxon>Fungi</taxon>
        <taxon>Dikarya</taxon>
        <taxon>Ascomycota</taxon>
        <taxon>Pezizomycotina</taxon>
        <taxon>Sordariomycetes</taxon>
        <taxon>Hypocreomycetidae</taxon>
        <taxon>Microascales</taxon>
        <taxon>Microascaceae</taxon>
        <taxon>Scedosporium</taxon>
    </lineage>
</organism>
<proteinExistence type="predicted"/>